<gene>
    <name evidence="2" type="ORF">C5F44_11290</name>
</gene>
<evidence type="ECO:0000313" key="2">
    <source>
        <dbReference type="EMBL" id="PTE13900.1"/>
    </source>
</evidence>
<dbReference type="InterPro" id="IPR002123">
    <property type="entry name" value="Plipid/glycerol_acylTrfase"/>
</dbReference>
<keyword evidence="2" id="KW-0012">Acyltransferase</keyword>
<keyword evidence="3" id="KW-1185">Reference proteome</keyword>
<accession>A0A2T4J7M3</accession>
<dbReference type="Proteomes" id="UP000241362">
    <property type="component" value="Unassembled WGS sequence"/>
</dbReference>
<evidence type="ECO:0000313" key="3">
    <source>
        <dbReference type="Proteomes" id="UP000241362"/>
    </source>
</evidence>
<organism evidence="2 3">
    <name type="scientific">Fuscovulum blasticum DSM 2131</name>
    <dbReference type="NCBI Taxonomy" id="1188250"/>
    <lineage>
        <taxon>Bacteria</taxon>
        <taxon>Pseudomonadati</taxon>
        <taxon>Pseudomonadota</taxon>
        <taxon>Alphaproteobacteria</taxon>
        <taxon>Rhodobacterales</taxon>
        <taxon>Paracoccaceae</taxon>
        <taxon>Pseudogemmobacter</taxon>
    </lineage>
</organism>
<reference evidence="2 3" key="1">
    <citation type="submission" date="2018-03" db="EMBL/GenBank/DDBJ databases">
        <title>Rhodobacter blasticus.</title>
        <authorList>
            <person name="Meyer T.E."/>
            <person name="Miller S."/>
            <person name="Lodha T."/>
            <person name="Gandham S."/>
            <person name="Chintalapati S."/>
            <person name="Chintalapati V.R."/>
        </authorList>
    </citation>
    <scope>NUCLEOTIDE SEQUENCE [LARGE SCALE GENOMIC DNA]</scope>
    <source>
        <strain evidence="2 3">DSM 2131</strain>
    </source>
</reference>
<dbReference type="InterPro" id="IPR045746">
    <property type="entry name" value="ACT14924-like_Acyltransf_dom"/>
</dbReference>
<dbReference type="GO" id="GO:0016746">
    <property type="term" value="F:acyltransferase activity"/>
    <property type="evidence" value="ECO:0007669"/>
    <property type="project" value="UniProtKB-KW"/>
</dbReference>
<dbReference type="Pfam" id="PF19576">
    <property type="entry name" value="Acyltransf_2"/>
    <property type="match status" value="1"/>
</dbReference>
<keyword evidence="2" id="KW-0808">Transferase</keyword>
<name>A0A2T4J7M3_FUSBL</name>
<comment type="caution">
    <text evidence="2">The sequence shown here is derived from an EMBL/GenBank/DDBJ whole genome shotgun (WGS) entry which is preliminary data.</text>
</comment>
<dbReference type="SMART" id="SM00563">
    <property type="entry name" value="PlsC"/>
    <property type="match status" value="1"/>
</dbReference>
<evidence type="ECO:0000259" key="1">
    <source>
        <dbReference type="SMART" id="SM00563"/>
    </source>
</evidence>
<dbReference type="SUPFAM" id="SSF69593">
    <property type="entry name" value="Glycerol-3-phosphate (1)-acyltransferase"/>
    <property type="match status" value="1"/>
</dbReference>
<dbReference type="RefSeq" id="WP_107673644.1">
    <property type="nucleotide sequence ID" value="NZ_PZKE01000010.1"/>
</dbReference>
<dbReference type="EMBL" id="PZKE01000010">
    <property type="protein sequence ID" value="PTE13900.1"/>
    <property type="molecule type" value="Genomic_DNA"/>
</dbReference>
<feature type="domain" description="Phospholipid/glycerol acyltransferase" evidence="1">
    <location>
        <begin position="108"/>
        <end position="232"/>
    </location>
</feature>
<proteinExistence type="predicted"/>
<sequence length="313" mass="34273">MTGMMRTGGFDGAEPVLPAPLEPRPGPAGAAEPVFTYSHAGQTRLRRRLIRLAEAAAGRNRLERLYQDWRARPRPVREPVLTAAVRALGLWPQFLAGGYDRIPREGGLVIVANHPFGIVDGLILGHIACSVRPDVKLMVHSRLCQPPEVKDVLLPVDFGGGAEARRISAETRRQAMDWVAAGHVLVIFPAGGVATAPKPLARTAADAAWHPFVARLALVPGARVVPVFFHGRNSRLFQVASHWSYPLRVALIFRETLRRRGRAVPVSVGEAVACTGVPRAEVTAHLRRLTFALAGRRGPRAEEEFVFPARIRW</sequence>
<dbReference type="AlphaFoldDB" id="A0A2T4J7M3"/>
<dbReference type="CDD" id="cd07986">
    <property type="entry name" value="LPLAT_ACT14924-like"/>
    <property type="match status" value="1"/>
</dbReference>
<protein>
    <submittedName>
        <fullName evidence="2">Acyltransferase</fullName>
    </submittedName>
</protein>